<protein>
    <recommendedName>
        <fullName evidence="4">No apical meristem-associated C-terminal domain-containing protein</fullName>
    </recommendedName>
</protein>
<dbReference type="AlphaFoldDB" id="A0A8S9HAN1"/>
<proteinExistence type="predicted"/>
<name>A0A8S9HAN1_BRACR</name>
<gene>
    <name evidence="2" type="ORF">F2Q68_00035464</name>
</gene>
<evidence type="ECO:0008006" key="4">
    <source>
        <dbReference type="Google" id="ProtNLM"/>
    </source>
</evidence>
<accession>A0A8S9HAN1</accession>
<reference evidence="2" key="1">
    <citation type="submission" date="2019-12" db="EMBL/GenBank/DDBJ databases">
        <title>Genome sequencing and annotation of Brassica cretica.</title>
        <authorList>
            <person name="Studholme D.J."/>
            <person name="Sarris P.F."/>
        </authorList>
    </citation>
    <scope>NUCLEOTIDE SEQUENCE</scope>
    <source>
        <strain evidence="2">PFS-001/15</strain>
        <tissue evidence="2">Leaf</tissue>
    </source>
</reference>
<organism evidence="2 3">
    <name type="scientific">Brassica cretica</name>
    <name type="common">Mustard</name>
    <dbReference type="NCBI Taxonomy" id="69181"/>
    <lineage>
        <taxon>Eukaryota</taxon>
        <taxon>Viridiplantae</taxon>
        <taxon>Streptophyta</taxon>
        <taxon>Embryophyta</taxon>
        <taxon>Tracheophyta</taxon>
        <taxon>Spermatophyta</taxon>
        <taxon>Magnoliopsida</taxon>
        <taxon>eudicotyledons</taxon>
        <taxon>Gunneridae</taxon>
        <taxon>Pentapetalae</taxon>
        <taxon>rosids</taxon>
        <taxon>malvids</taxon>
        <taxon>Brassicales</taxon>
        <taxon>Brassicaceae</taxon>
        <taxon>Brassiceae</taxon>
        <taxon>Brassica</taxon>
    </lineage>
</organism>
<dbReference type="EMBL" id="QGKW02001988">
    <property type="protein sequence ID" value="KAF2553038.1"/>
    <property type="molecule type" value="Genomic_DNA"/>
</dbReference>
<feature type="region of interest" description="Disordered" evidence="1">
    <location>
        <begin position="49"/>
        <end position="74"/>
    </location>
</feature>
<dbReference type="PANTHER" id="PTHR45023:SF4">
    <property type="entry name" value="GLYCINE-RICH PROTEIN-RELATED"/>
    <property type="match status" value="1"/>
</dbReference>
<sequence>MNDNEVLKLAHEIYFNNQQKKFSLEHAWNELRDDQKWCELATSKSESSSKKRKLADDSHSGARSQVNECDAGVEGTSCPPGVKAASSWKEAASLWARCTGKDEATLERSITGHCDYKVMGPLITIKATYHVPFQTNTIRGIGSNACSRYHIAVEDSSITGHSIISVCHGWYQFVSVSSFVSVCHGFHLLLMWSIKKDDLAMKQQLSKMRLLEKLLAKENLADYEEDLKKKLINELM</sequence>
<evidence type="ECO:0000256" key="1">
    <source>
        <dbReference type="SAM" id="MobiDB-lite"/>
    </source>
</evidence>
<dbReference type="PANTHER" id="PTHR45023">
    <property type="match status" value="1"/>
</dbReference>
<evidence type="ECO:0000313" key="3">
    <source>
        <dbReference type="Proteomes" id="UP000712281"/>
    </source>
</evidence>
<evidence type="ECO:0000313" key="2">
    <source>
        <dbReference type="EMBL" id="KAF2553038.1"/>
    </source>
</evidence>
<dbReference type="Proteomes" id="UP000712281">
    <property type="component" value="Unassembled WGS sequence"/>
</dbReference>
<comment type="caution">
    <text evidence="2">The sequence shown here is derived from an EMBL/GenBank/DDBJ whole genome shotgun (WGS) entry which is preliminary data.</text>
</comment>